<feature type="transmembrane region" description="Helical" evidence="6">
    <location>
        <begin position="280"/>
        <end position="300"/>
    </location>
</feature>
<dbReference type="STRING" id="455432.AWN90_07635"/>
<reference evidence="7 8" key="1">
    <citation type="submission" date="2016-04" db="EMBL/GenBank/DDBJ databases">
        <authorList>
            <person name="Evans L.H."/>
            <person name="Alamgir A."/>
            <person name="Owens N."/>
            <person name="Weber N.D."/>
            <person name="Virtaneva K."/>
            <person name="Barbian K."/>
            <person name="Babar A."/>
            <person name="Rosenke K."/>
        </authorList>
    </citation>
    <scope>NUCLEOTIDE SEQUENCE [LARGE SCALE GENOMIC DNA]</scope>
    <source>
        <strain evidence="7 8">IFM 0406</strain>
    </source>
</reference>
<comment type="subcellular location">
    <subcellularLocation>
        <location evidence="1">Cell membrane</location>
        <topology evidence="1">Multi-pass membrane protein</topology>
    </subcellularLocation>
</comment>
<proteinExistence type="predicted"/>
<gene>
    <name evidence="7" type="ORF">AWN90_07635</name>
</gene>
<evidence type="ECO:0000256" key="5">
    <source>
        <dbReference type="ARBA" id="ARBA00023136"/>
    </source>
</evidence>
<sequence>MSLLPVGQDFRRFWLARVTSFAGDQIAQVALIVMAAAEGPLAASMVLLALSLPRLVGPFGGALADIYSAKKIMVLTDLGQMVLFGVVAVIPFHLAVSIPIIAVATLLNTLFLPAGRRSIPAMVDAEQLPNAFAAMAICFNAGFAAGPLLGGALLTVVDARVVVLIDALTFLASIVLIVRLDLPKTPRAEEHRVGYGRTLALGFRELVGNRLLGSVALGLFAVVAFAALTTASLVFLARDALNAPAWAYGALVGVHGIGMVVGPTVFLGQVRRSRNPLRTWGFGQGLFGVGALTLAVTPWLGTAFVSQLAAGAGNGIGNVATDLIVQHATPGRMLGTVSGITMSIPFAASSLAYLLATPLLDALGPRWVITISGAGVVSAVLLISALAPAISAAPIPSEVADETDMS</sequence>
<keyword evidence="2" id="KW-1003">Cell membrane</keyword>
<evidence type="ECO:0000256" key="1">
    <source>
        <dbReference type="ARBA" id="ARBA00004651"/>
    </source>
</evidence>
<feature type="transmembrane region" description="Helical" evidence="6">
    <location>
        <begin position="96"/>
        <end position="115"/>
    </location>
</feature>
<evidence type="ECO:0000256" key="2">
    <source>
        <dbReference type="ARBA" id="ARBA00022475"/>
    </source>
</evidence>
<dbReference type="Gene3D" id="1.20.1250.20">
    <property type="entry name" value="MFS general substrate transporter like domains"/>
    <property type="match status" value="1"/>
</dbReference>
<keyword evidence="8" id="KW-1185">Reference proteome</keyword>
<evidence type="ECO:0000313" key="8">
    <source>
        <dbReference type="Proteomes" id="UP000076512"/>
    </source>
</evidence>
<protein>
    <recommendedName>
        <fullName evidence="9">MFS transporter</fullName>
    </recommendedName>
</protein>
<name>A0A164IPR5_9NOCA</name>
<dbReference type="GO" id="GO:0022857">
    <property type="term" value="F:transmembrane transporter activity"/>
    <property type="evidence" value="ECO:0007669"/>
    <property type="project" value="InterPro"/>
</dbReference>
<feature type="transmembrane region" description="Helical" evidence="6">
    <location>
        <begin position="127"/>
        <end position="149"/>
    </location>
</feature>
<dbReference type="GO" id="GO:0005886">
    <property type="term" value="C:plasma membrane"/>
    <property type="evidence" value="ECO:0007669"/>
    <property type="project" value="UniProtKB-SubCell"/>
</dbReference>
<organism evidence="7 8">
    <name type="scientific">Nocardia terpenica</name>
    <dbReference type="NCBI Taxonomy" id="455432"/>
    <lineage>
        <taxon>Bacteria</taxon>
        <taxon>Bacillati</taxon>
        <taxon>Actinomycetota</taxon>
        <taxon>Actinomycetes</taxon>
        <taxon>Mycobacteriales</taxon>
        <taxon>Nocardiaceae</taxon>
        <taxon>Nocardia</taxon>
    </lineage>
</organism>
<dbReference type="InterPro" id="IPR036259">
    <property type="entry name" value="MFS_trans_sf"/>
</dbReference>
<keyword evidence="3 6" id="KW-0812">Transmembrane</keyword>
<feature type="transmembrane region" description="Helical" evidence="6">
    <location>
        <begin position="367"/>
        <end position="390"/>
    </location>
</feature>
<dbReference type="InterPro" id="IPR011701">
    <property type="entry name" value="MFS"/>
</dbReference>
<dbReference type="PANTHER" id="PTHR23513">
    <property type="entry name" value="INTEGRAL MEMBRANE EFFLUX PROTEIN-RELATED"/>
    <property type="match status" value="1"/>
</dbReference>
<accession>A0A164IPR5</accession>
<dbReference type="OrthoDB" id="4204059at2"/>
<comment type="caution">
    <text evidence="7">The sequence shown here is derived from an EMBL/GenBank/DDBJ whole genome shotgun (WGS) entry which is preliminary data.</text>
</comment>
<feature type="transmembrane region" description="Helical" evidence="6">
    <location>
        <begin position="161"/>
        <end position="182"/>
    </location>
</feature>
<dbReference type="SUPFAM" id="SSF103473">
    <property type="entry name" value="MFS general substrate transporter"/>
    <property type="match status" value="1"/>
</dbReference>
<feature type="transmembrane region" description="Helical" evidence="6">
    <location>
        <begin position="246"/>
        <end position="268"/>
    </location>
</feature>
<dbReference type="Pfam" id="PF07690">
    <property type="entry name" value="MFS_1"/>
    <property type="match status" value="1"/>
</dbReference>
<keyword evidence="4 6" id="KW-1133">Transmembrane helix</keyword>
<evidence type="ECO:0000313" key="7">
    <source>
        <dbReference type="EMBL" id="KZM69640.1"/>
    </source>
</evidence>
<feature type="transmembrane region" description="Helical" evidence="6">
    <location>
        <begin position="211"/>
        <end position="234"/>
    </location>
</feature>
<evidence type="ECO:0000256" key="3">
    <source>
        <dbReference type="ARBA" id="ARBA00022692"/>
    </source>
</evidence>
<dbReference type="PRINTS" id="PR01988">
    <property type="entry name" value="EXPORTERBACE"/>
</dbReference>
<dbReference type="Proteomes" id="UP000076512">
    <property type="component" value="Unassembled WGS sequence"/>
</dbReference>
<dbReference type="EMBL" id="LWGR01000019">
    <property type="protein sequence ID" value="KZM69640.1"/>
    <property type="molecule type" value="Genomic_DNA"/>
</dbReference>
<evidence type="ECO:0000256" key="6">
    <source>
        <dbReference type="SAM" id="Phobius"/>
    </source>
</evidence>
<evidence type="ECO:0000256" key="4">
    <source>
        <dbReference type="ARBA" id="ARBA00022989"/>
    </source>
</evidence>
<dbReference type="AlphaFoldDB" id="A0A164IPR5"/>
<dbReference type="CDD" id="cd06173">
    <property type="entry name" value="MFS_MefA_like"/>
    <property type="match status" value="1"/>
</dbReference>
<feature type="transmembrane region" description="Helical" evidence="6">
    <location>
        <begin position="333"/>
        <end position="355"/>
    </location>
</feature>
<dbReference type="RefSeq" id="WP_067578921.1">
    <property type="nucleotide sequence ID" value="NZ_JABMCZ010000002.1"/>
</dbReference>
<dbReference type="PANTHER" id="PTHR23513:SF11">
    <property type="entry name" value="STAPHYLOFERRIN A TRANSPORTER"/>
    <property type="match status" value="1"/>
</dbReference>
<evidence type="ECO:0008006" key="9">
    <source>
        <dbReference type="Google" id="ProtNLM"/>
    </source>
</evidence>
<keyword evidence="5 6" id="KW-0472">Membrane</keyword>
<dbReference type="InterPro" id="IPR022324">
    <property type="entry name" value="Bacilysin_exporter_BacE_put"/>
</dbReference>